<comment type="caution">
    <text evidence="8">The sequence shown here is derived from an EMBL/GenBank/DDBJ whole genome shotgun (WGS) entry which is preliminary data.</text>
</comment>
<feature type="coiled-coil region" evidence="5">
    <location>
        <begin position="202"/>
        <end position="243"/>
    </location>
</feature>
<keyword evidence="2 4" id="KW-0863">Zinc-finger</keyword>
<dbReference type="CDD" id="cd16649">
    <property type="entry name" value="mRING-HC-C3HC5_CGRF1-like"/>
    <property type="match status" value="1"/>
</dbReference>
<proteinExistence type="predicted"/>
<organism evidence="8 9">
    <name type="scientific">Stylosanthes scabra</name>
    <dbReference type="NCBI Taxonomy" id="79078"/>
    <lineage>
        <taxon>Eukaryota</taxon>
        <taxon>Viridiplantae</taxon>
        <taxon>Streptophyta</taxon>
        <taxon>Embryophyta</taxon>
        <taxon>Tracheophyta</taxon>
        <taxon>Spermatophyta</taxon>
        <taxon>Magnoliopsida</taxon>
        <taxon>eudicotyledons</taxon>
        <taxon>Gunneridae</taxon>
        <taxon>Pentapetalae</taxon>
        <taxon>rosids</taxon>
        <taxon>fabids</taxon>
        <taxon>Fabales</taxon>
        <taxon>Fabaceae</taxon>
        <taxon>Papilionoideae</taxon>
        <taxon>50 kb inversion clade</taxon>
        <taxon>dalbergioids sensu lato</taxon>
        <taxon>Dalbergieae</taxon>
        <taxon>Pterocarpus clade</taxon>
        <taxon>Stylosanthes</taxon>
    </lineage>
</organism>
<dbReference type="PANTHER" id="PTHR42647">
    <property type="entry name" value="SBP (S-RIBONUCLEASE BINDING PROTEIN) FAMILY PROTEIN"/>
    <property type="match status" value="1"/>
</dbReference>
<evidence type="ECO:0000256" key="2">
    <source>
        <dbReference type="ARBA" id="ARBA00022771"/>
    </source>
</evidence>
<reference evidence="8 9" key="1">
    <citation type="journal article" date="2023" name="Plants (Basel)">
        <title>Bridging the Gap: Combining Genomics and Transcriptomics Approaches to Understand Stylosanthes scabra, an Orphan Legume from the Brazilian Caatinga.</title>
        <authorList>
            <person name="Ferreira-Neto J.R.C."/>
            <person name="da Silva M.D."/>
            <person name="Binneck E."/>
            <person name="de Melo N.F."/>
            <person name="da Silva R.H."/>
            <person name="de Melo A.L.T.M."/>
            <person name="Pandolfi V."/>
            <person name="Bustamante F.O."/>
            <person name="Brasileiro-Vidal A.C."/>
            <person name="Benko-Iseppon A.M."/>
        </authorList>
    </citation>
    <scope>NUCLEOTIDE SEQUENCE [LARGE SCALE GENOMIC DNA]</scope>
    <source>
        <tissue evidence="8">Leaves</tissue>
    </source>
</reference>
<dbReference type="PANTHER" id="PTHR42647:SF5">
    <property type="entry name" value="SBP (S-RIBONUCLEASE BINDING PROTEIN) FAMILY PROTEIN"/>
    <property type="match status" value="1"/>
</dbReference>
<keyword evidence="3" id="KW-0862">Zinc</keyword>
<evidence type="ECO:0000313" key="9">
    <source>
        <dbReference type="Proteomes" id="UP001341840"/>
    </source>
</evidence>
<dbReference type="Gene3D" id="3.30.40.10">
    <property type="entry name" value="Zinc/RING finger domain, C3HC4 (zinc finger)"/>
    <property type="match status" value="1"/>
</dbReference>
<evidence type="ECO:0000256" key="5">
    <source>
        <dbReference type="SAM" id="Coils"/>
    </source>
</evidence>
<evidence type="ECO:0000256" key="4">
    <source>
        <dbReference type="PROSITE-ProRule" id="PRU00175"/>
    </source>
</evidence>
<evidence type="ECO:0000256" key="3">
    <source>
        <dbReference type="ARBA" id="ARBA00022833"/>
    </source>
</evidence>
<dbReference type="EMBL" id="JASCZI010092841">
    <property type="protein sequence ID" value="MED6152837.1"/>
    <property type="molecule type" value="Genomic_DNA"/>
</dbReference>
<dbReference type="Pfam" id="PF13920">
    <property type="entry name" value="zf-C3HC4_3"/>
    <property type="match status" value="1"/>
</dbReference>
<evidence type="ECO:0000256" key="6">
    <source>
        <dbReference type="SAM" id="MobiDB-lite"/>
    </source>
</evidence>
<keyword evidence="5" id="KW-0175">Coiled coil</keyword>
<sequence length="365" mass="39887">MAVQAQYPSNILFLNRNKGQEGHDFSLQAQHHQQPGLVVLDQPPPNHHVNHIIYNNNNGNGNYSRKRAREQQQQPTVTTGLALDNNNNNNPLISFESQPPQLIDLSQLHNHNNNVVSTGLRLSNNSAMEQQQQRLQLHGLSHSSSSSSSSSLLSLFSQGFASQIKHQRDEIEQFLQAQGEELRRALTDKRQRHYRALLAAAEEAVARRLREKEVEVEKATRRNAELEARAAQLAAEAQVWMAKARAQEAAAASLQAQLQQTMMASAGAATHGGDDGGAGLSCAVEGQAEDAESAYVDPDRVVMVSAAAAVDSTAARPKCRGCGRRVASVVVLPCRHLCICTECDAHFRACPVCLTLKNSTVEVFL</sequence>
<keyword evidence="9" id="KW-1185">Reference proteome</keyword>
<evidence type="ECO:0000256" key="1">
    <source>
        <dbReference type="ARBA" id="ARBA00022723"/>
    </source>
</evidence>
<evidence type="ECO:0000313" key="8">
    <source>
        <dbReference type="EMBL" id="MED6152837.1"/>
    </source>
</evidence>
<dbReference type="InterPro" id="IPR001841">
    <property type="entry name" value="Znf_RING"/>
</dbReference>
<evidence type="ECO:0000259" key="7">
    <source>
        <dbReference type="PROSITE" id="PS50089"/>
    </source>
</evidence>
<feature type="domain" description="RING-type" evidence="7">
    <location>
        <begin position="319"/>
        <end position="353"/>
    </location>
</feature>
<dbReference type="InterPro" id="IPR013083">
    <property type="entry name" value="Znf_RING/FYVE/PHD"/>
</dbReference>
<dbReference type="PIRSF" id="PIRSF036836">
    <property type="entry name" value="RNase_bind_SBP1"/>
    <property type="match status" value="1"/>
</dbReference>
<name>A0ABU6TVA3_9FABA</name>
<gene>
    <name evidence="8" type="ORF">PIB30_095834</name>
</gene>
<dbReference type="Proteomes" id="UP001341840">
    <property type="component" value="Unassembled WGS sequence"/>
</dbReference>
<feature type="region of interest" description="Disordered" evidence="6">
    <location>
        <begin position="56"/>
        <end position="87"/>
    </location>
</feature>
<protein>
    <recommendedName>
        <fullName evidence="7">RING-type domain-containing protein</fullName>
    </recommendedName>
</protein>
<dbReference type="PROSITE" id="PS50089">
    <property type="entry name" value="ZF_RING_2"/>
    <property type="match status" value="1"/>
</dbReference>
<keyword evidence="1" id="KW-0479">Metal-binding</keyword>
<accession>A0ABU6TVA3</accession>